<dbReference type="PROSITE" id="PS51375">
    <property type="entry name" value="PPR"/>
    <property type="match status" value="1"/>
</dbReference>
<dbReference type="InterPro" id="IPR002885">
    <property type="entry name" value="PPR_rpt"/>
</dbReference>
<evidence type="ECO:0000313" key="5">
    <source>
        <dbReference type="Proteomes" id="UP000026960"/>
    </source>
</evidence>
<dbReference type="GO" id="GO:0009451">
    <property type="term" value="P:RNA modification"/>
    <property type="evidence" value="ECO:0007669"/>
    <property type="project" value="InterPro"/>
</dbReference>
<accession>A0A0D3GLJ0</accession>
<dbReference type="EnsemblPlants" id="OBART07G01010.1">
    <property type="protein sequence ID" value="OBART07G01010.1"/>
    <property type="gene ID" value="OBART07G01010"/>
</dbReference>
<feature type="repeat" description="PPR" evidence="3">
    <location>
        <begin position="95"/>
        <end position="130"/>
    </location>
</feature>
<dbReference type="eggNOG" id="KOG4197">
    <property type="taxonomic scope" value="Eukaryota"/>
</dbReference>
<keyword evidence="2" id="KW-0809">Transit peptide</keyword>
<dbReference type="Proteomes" id="UP000026960">
    <property type="component" value="Chromosome 7"/>
</dbReference>
<dbReference type="NCBIfam" id="TIGR00756">
    <property type="entry name" value="PPR"/>
    <property type="match status" value="1"/>
</dbReference>
<dbReference type="PANTHER" id="PTHR47926">
    <property type="entry name" value="PENTATRICOPEPTIDE REPEAT-CONTAINING PROTEIN"/>
    <property type="match status" value="1"/>
</dbReference>
<keyword evidence="1" id="KW-0677">Repeat</keyword>
<dbReference type="InterPro" id="IPR046960">
    <property type="entry name" value="PPR_At4g14850-like_plant"/>
</dbReference>
<proteinExistence type="predicted"/>
<organism evidence="4">
    <name type="scientific">Oryza barthii</name>
    <dbReference type="NCBI Taxonomy" id="65489"/>
    <lineage>
        <taxon>Eukaryota</taxon>
        <taxon>Viridiplantae</taxon>
        <taxon>Streptophyta</taxon>
        <taxon>Embryophyta</taxon>
        <taxon>Tracheophyta</taxon>
        <taxon>Spermatophyta</taxon>
        <taxon>Magnoliopsida</taxon>
        <taxon>Liliopsida</taxon>
        <taxon>Poales</taxon>
        <taxon>Poaceae</taxon>
        <taxon>BOP clade</taxon>
        <taxon>Oryzoideae</taxon>
        <taxon>Oryzeae</taxon>
        <taxon>Oryzinae</taxon>
        <taxon>Oryza</taxon>
    </lineage>
</organism>
<evidence type="ECO:0008006" key="6">
    <source>
        <dbReference type="Google" id="ProtNLM"/>
    </source>
</evidence>
<dbReference type="Gene3D" id="1.25.40.10">
    <property type="entry name" value="Tetratricopeptide repeat domain"/>
    <property type="match status" value="2"/>
</dbReference>
<name>A0A0D3GLJ0_9ORYZ</name>
<evidence type="ECO:0000256" key="2">
    <source>
        <dbReference type="ARBA" id="ARBA00022946"/>
    </source>
</evidence>
<sequence length="298" mass="32088">MALGRFISASSGLVLRGLLPTSHTLSSSLPAFHGLALHAYAFKLALAGNSYVMGDADADAALALLDEMTDPHVVSVKMGALDDARELFDGMPSKVFICWNATIDGYTQHGRPNEALRLFRRMLLRSGVEPDEVTIVLALSALQSRSSARRSPGSGSMPASRTAGEFSLMPGLARRSLACMYCKCGSLEDAVSVFDSISHKDIVVWNAMINGYAMINGGGSMTIIPDTVIWVSLLAACQLHKNMGKEPGCNAIEVGRKVYEFVASDMSHPRTDEINAMLEKMNGIVKEQGHVPQTELVR</sequence>
<evidence type="ECO:0000256" key="3">
    <source>
        <dbReference type="PROSITE-ProRule" id="PRU00708"/>
    </source>
</evidence>
<dbReference type="Gramene" id="OBART07G01010.1">
    <property type="protein sequence ID" value="OBART07G01010.1"/>
    <property type="gene ID" value="OBART07G01010"/>
</dbReference>
<dbReference type="PANTHER" id="PTHR47926:SF456">
    <property type="entry name" value="PENTATRICOPEPTIDE REPEAT-CONTAINING PROTEIN ELI1, CHLOROPLASTIC"/>
    <property type="match status" value="1"/>
</dbReference>
<reference evidence="4" key="2">
    <citation type="submission" date="2015-03" db="UniProtKB">
        <authorList>
            <consortium name="EnsemblPlants"/>
        </authorList>
    </citation>
    <scope>IDENTIFICATION</scope>
</reference>
<evidence type="ECO:0000256" key="1">
    <source>
        <dbReference type="ARBA" id="ARBA00022737"/>
    </source>
</evidence>
<dbReference type="Pfam" id="PF01535">
    <property type="entry name" value="PPR"/>
    <property type="match status" value="2"/>
</dbReference>
<evidence type="ECO:0000313" key="4">
    <source>
        <dbReference type="EnsemblPlants" id="OBART07G01010.1"/>
    </source>
</evidence>
<dbReference type="AlphaFoldDB" id="A0A0D3GLJ0"/>
<dbReference type="STRING" id="65489.A0A0D3GLJ0"/>
<dbReference type="GO" id="GO:0003723">
    <property type="term" value="F:RNA binding"/>
    <property type="evidence" value="ECO:0007669"/>
    <property type="project" value="InterPro"/>
</dbReference>
<dbReference type="InterPro" id="IPR046849">
    <property type="entry name" value="E2_motif"/>
</dbReference>
<keyword evidence="5" id="KW-1185">Reference proteome</keyword>
<dbReference type="Pfam" id="PF13041">
    <property type="entry name" value="PPR_2"/>
    <property type="match status" value="1"/>
</dbReference>
<dbReference type="InterPro" id="IPR011990">
    <property type="entry name" value="TPR-like_helical_dom_sf"/>
</dbReference>
<dbReference type="PaxDb" id="65489-OBART07G01010.1"/>
<dbReference type="Pfam" id="PF20430">
    <property type="entry name" value="Eplus_motif"/>
    <property type="match status" value="1"/>
</dbReference>
<reference evidence="4" key="1">
    <citation type="journal article" date="2009" name="Rice">
        <title>De Novo Next Generation Sequencing of Plant Genomes.</title>
        <authorList>
            <person name="Rounsley S."/>
            <person name="Marri P.R."/>
            <person name="Yu Y."/>
            <person name="He R."/>
            <person name="Sisneros N."/>
            <person name="Goicoechea J.L."/>
            <person name="Lee S.J."/>
            <person name="Angelova A."/>
            <person name="Kudrna D."/>
            <person name="Luo M."/>
            <person name="Affourtit J."/>
            <person name="Desany B."/>
            <person name="Knight J."/>
            <person name="Niazi F."/>
            <person name="Egholm M."/>
            <person name="Wing R.A."/>
        </authorList>
    </citation>
    <scope>NUCLEOTIDE SEQUENCE [LARGE SCALE GENOMIC DNA]</scope>
    <source>
        <strain evidence="4">cv. IRGC 105608</strain>
    </source>
</reference>
<protein>
    <recommendedName>
        <fullName evidence="6">Pentatricopeptide repeat-containing protein</fullName>
    </recommendedName>
</protein>
<dbReference type="HOGENOM" id="CLU_934995_0_0_1"/>